<dbReference type="PANTHER" id="PTHR41368">
    <property type="entry name" value="PROTEIN YGHO"/>
    <property type="match status" value="1"/>
</dbReference>
<sequence length="393" mass="44186">MAEAQHNSGDLIIEAVSDKAGRAAFVDYAYRRNASDPNWVANLRMEEVEKFTPGKNPFFDHARVQLFLAKRGGRIVGRISAHIDELALTQPPEQGMGPGTGNWGAIEADDEAAALALIARAEAWLREQGMTRVLAPMNLSVWEEPGLQVKGFDHPAMVMMAHHQAAYQPWIEGAGYTTVKTLYTYDLDIRKEYPPLIQRIISSGEKNPKIRVREVVLKDFDKEAAIICDILNDAWSDNWGFVPFTDKEIAHTGKKLKPLVHPDLIRIAEYEGEPVAFMMTLPDLNGPQLRINGRSGKPSLLGWIKLALWLRKPRPADMRVPLMGVRKRLQSSRLASQLAFMMIEYIRRAAIANYAGKRAEIGWVLEDNQGMVAIANSIDSQVNREYRVYEKAL</sequence>
<reference evidence="1 2" key="1">
    <citation type="submission" date="2020-08" db="EMBL/GenBank/DDBJ databases">
        <title>Functional genomics of gut bacteria from endangered species of beetles.</title>
        <authorList>
            <person name="Carlos-Shanley C."/>
        </authorList>
    </citation>
    <scope>NUCLEOTIDE SEQUENCE [LARGE SCALE GENOMIC DNA]</scope>
    <source>
        <strain evidence="1 2">S00245</strain>
    </source>
</reference>
<keyword evidence="2" id="KW-1185">Reference proteome</keyword>
<evidence type="ECO:0000313" key="2">
    <source>
        <dbReference type="Proteomes" id="UP000555448"/>
    </source>
</evidence>
<dbReference type="AlphaFoldDB" id="A0A7W7K6R0"/>
<comment type="caution">
    <text evidence="1">The sequence shown here is derived from an EMBL/GenBank/DDBJ whole genome shotgun (WGS) entry which is preliminary data.</text>
</comment>
<accession>A0A7W7K6R0</accession>
<dbReference type="InterPro" id="IPR039968">
    <property type="entry name" value="BcerS-like"/>
</dbReference>
<evidence type="ECO:0000313" key="1">
    <source>
        <dbReference type="EMBL" id="MBB4857279.1"/>
    </source>
</evidence>
<gene>
    <name evidence="1" type="ORF">HNO88_000586</name>
</gene>
<dbReference type="Gene3D" id="3.40.630.30">
    <property type="match status" value="1"/>
</dbReference>
<organism evidence="1 2">
    <name type="scientific">Novosphingobium chloroacetimidivorans</name>
    <dbReference type="NCBI Taxonomy" id="1428314"/>
    <lineage>
        <taxon>Bacteria</taxon>
        <taxon>Pseudomonadati</taxon>
        <taxon>Pseudomonadota</taxon>
        <taxon>Alphaproteobacteria</taxon>
        <taxon>Sphingomonadales</taxon>
        <taxon>Sphingomonadaceae</taxon>
        <taxon>Novosphingobium</taxon>
    </lineage>
</organism>
<keyword evidence="1" id="KW-0808">Transferase</keyword>
<dbReference type="EMBL" id="JACHLR010000002">
    <property type="protein sequence ID" value="MBB4857279.1"/>
    <property type="molecule type" value="Genomic_DNA"/>
</dbReference>
<dbReference type="InterPro" id="IPR016181">
    <property type="entry name" value="Acyl_CoA_acyltransferase"/>
</dbReference>
<dbReference type="Proteomes" id="UP000555448">
    <property type="component" value="Unassembled WGS sequence"/>
</dbReference>
<dbReference type="PANTHER" id="PTHR41368:SF1">
    <property type="entry name" value="PROTEIN YGHO"/>
    <property type="match status" value="1"/>
</dbReference>
<protein>
    <submittedName>
        <fullName evidence="1">GNAT superfamily N-acetyltransferase</fullName>
    </submittedName>
</protein>
<dbReference type="GO" id="GO:0016740">
    <property type="term" value="F:transferase activity"/>
    <property type="evidence" value="ECO:0007669"/>
    <property type="project" value="UniProtKB-KW"/>
</dbReference>
<dbReference type="RefSeq" id="WP_312856979.1">
    <property type="nucleotide sequence ID" value="NZ_JACHLR010000002.1"/>
</dbReference>
<name>A0A7W7K6R0_9SPHN</name>
<proteinExistence type="predicted"/>
<dbReference type="SUPFAM" id="SSF55729">
    <property type="entry name" value="Acyl-CoA N-acyltransferases (Nat)"/>
    <property type="match status" value="1"/>
</dbReference>